<dbReference type="InterPro" id="IPR051321">
    <property type="entry name" value="PHA/PHB_synthase"/>
</dbReference>
<dbReference type="SUPFAM" id="SSF53474">
    <property type="entry name" value="alpha/beta-Hydrolases"/>
    <property type="match status" value="1"/>
</dbReference>
<dbReference type="InterPro" id="IPR029058">
    <property type="entry name" value="AB_hydrolase_fold"/>
</dbReference>
<dbReference type="Proteomes" id="UP000249417">
    <property type="component" value="Unassembled WGS sequence"/>
</dbReference>
<accession>A0A2W5PVP7</accession>
<dbReference type="PANTHER" id="PTHR36837">
    <property type="entry name" value="POLY(3-HYDROXYALKANOATE) POLYMERASE SUBUNIT PHAC"/>
    <property type="match status" value="1"/>
</dbReference>
<feature type="domain" description="PHB de-polymerase C-terminal" evidence="1">
    <location>
        <begin position="203"/>
        <end position="410"/>
    </location>
</feature>
<dbReference type="EMBL" id="QFQB01000025">
    <property type="protein sequence ID" value="PZQ46543.1"/>
    <property type="molecule type" value="Genomic_DNA"/>
</dbReference>
<dbReference type="Pfam" id="PF06850">
    <property type="entry name" value="PHB_depo_C"/>
    <property type="match status" value="1"/>
</dbReference>
<sequence length="462" mass="52725">MLYQLYDLQHALLTPARIAAELIRTAAQNPWNPLSYTQAGRTIAAGAEVFERVTRKFGEPDWSLHTTTIDGKSVEVLEEIIVEKPFCHLMHFKRATKRKDPRVLVVAPMSGHYATLLRGTVEALLPHHDVYVTDWLDARQVPLKEGKFNLDDFITYLREFMALLGPKTHLIAVCQPAVPVLAAVSLMASENDPNQPLTMTLMGGPIDTRISKTAVNKLAEERPLSWFENAVIDTVPAYYPGAFRKVYPGFTQLSGFMSMNLDRHVGSHMKFFQHLVQGDGESAEFHRKFYNEYNAVMDITAEFYIQTIDTVFQRHLLPRGQMKWRDPLTHKLVDVKPSAIEHTALFTIEGELDDISSRGQTTSAHDLCYNLPQRKQFHLFQLKTGHYGIFNGSKWKTQIMPRIRHFMREFDPGCDAVPAKDLDNIPDIAPDRFNRDTHGVAAVRRWLKERDAKTGKEREAQD</sequence>
<comment type="caution">
    <text evidence="2">The sequence shown here is derived from an EMBL/GenBank/DDBJ whole genome shotgun (WGS) entry which is preliminary data.</text>
</comment>
<dbReference type="PANTHER" id="PTHR36837:SF4">
    <property type="entry name" value="BLR0908 PROTEIN"/>
    <property type="match status" value="1"/>
</dbReference>
<dbReference type="NCBIfam" id="TIGR01849">
    <property type="entry name" value="PHB_depoly_PhaZ"/>
    <property type="match status" value="1"/>
</dbReference>
<dbReference type="AlphaFoldDB" id="A0A2W5PVP7"/>
<organism evidence="2 3">
    <name type="scientific">Micavibrio aeruginosavorus</name>
    <dbReference type="NCBI Taxonomy" id="349221"/>
    <lineage>
        <taxon>Bacteria</taxon>
        <taxon>Pseudomonadati</taxon>
        <taxon>Bdellovibrionota</taxon>
        <taxon>Bdellovibrionia</taxon>
        <taxon>Bdellovibrionales</taxon>
        <taxon>Pseudobdellovibrionaceae</taxon>
        <taxon>Micavibrio</taxon>
    </lineage>
</organism>
<name>A0A2W5PVP7_9BACT</name>
<evidence type="ECO:0000313" key="3">
    <source>
        <dbReference type="Proteomes" id="UP000249417"/>
    </source>
</evidence>
<proteinExistence type="predicted"/>
<dbReference type="InterPro" id="IPR009656">
    <property type="entry name" value="PHB_depo_C"/>
</dbReference>
<dbReference type="PIRSF" id="PIRSF020818">
    <property type="entry name" value="PHB_depoly_PhaZ"/>
    <property type="match status" value="1"/>
</dbReference>
<gene>
    <name evidence="2" type="ORF">DI551_04870</name>
</gene>
<evidence type="ECO:0000259" key="1">
    <source>
        <dbReference type="Pfam" id="PF06850"/>
    </source>
</evidence>
<dbReference type="InterPro" id="IPR010915">
    <property type="entry name" value="PHB_depoly_PhaZ"/>
</dbReference>
<reference evidence="2 3" key="1">
    <citation type="submission" date="2017-08" db="EMBL/GenBank/DDBJ databases">
        <title>Infants hospitalized years apart are colonized by the same room-sourced microbial strains.</title>
        <authorList>
            <person name="Brooks B."/>
            <person name="Olm M.R."/>
            <person name="Firek B.A."/>
            <person name="Baker R."/>
            <person name="Thomas B.C."/>
            <person name="Morowitz M.J."/>
            <person name="Banfield J.F."/>
        </authorList>
    </citation>
    <scope>NUCLEOTIDE SEQUENCE [LARGE SCALE GENOMIC DNA]</scope>
    <source>
        <strain evidence="2">S2_005_002_R2_29</strain>
    </source>
</reference>
<protein>
    <submittedName>
        <fullName evidence="2">Polyhydroxyalkanoate depolymerase</fullName>
    </submittedName>
</protein>
<evidence type="ECO:0000313" key="2">
    <source>
        <dbReference type="EMBL" id="PZQ46543.1"/>
    </source>
</evidence>